<evidence type="ECO:0000313" key="2">
    <source>
        <dbReference type="EMBL" id="XBC48954.1"/>
    </source>
</evidence>
<dbReference type="KEGG" id="dst:VUQ06_05440"/>
<dbReference type="AlphaFoldDB" id="A0AB74TY59"/>
<gene>
    <name evidence="2" type="ORF">VUQ06_05440</name>
</gene>
<keyword evidence="1" id="KW-1133">Transmembrane helix</keyword>
<feature type="transmembrane region" description="Helical" evidence="1">
    <location>
        <begin position="150"/>
        <end position="169"/>
    </location>
</feature>
<reference evidence="2" key="1">
    <citation type="submission" date="2023-12" db="EMBL/GenBank/DDBJ databases">
        <title>Dolosigranulum savutii sp. nov. isolated from human upper respiratory samples collected in Botswana.</title>
        <authorList>
            <person name="Kelly M.S."/>
        </authorList>
    </citation>
    <scope>NUCLEOTIDE SEQUENCE</scope>
    <source>
        <strain evidence="2">MSK294</strain>
    </source>
</reference>
<keyword evidence="1" id="KW-0812">Transmembrane</keyword>
<feature type="transmembrane region" description="Helical" evidence="1">
    <location>
        <begin position="124"/>
        <end position="144"/>
    </location>
</feature>
<dbReference type="EMBL" id="CP142435">
    <property type="protein sequence ID" value="XBC48954.1"/>
    <property type="molecule type" value="Genomic_DNA"/>
</dbReference>
<sequence length="220" mass="25609">MMNQFVNYILKYGGSKMWNHLSGESLNKYYQMFLAPFMNEYSDKFSKVSEKGVQEYIDSDFLSNIQSILDTQKSKESSEAVNPVYIDRYLENKENKKLFVCIVVDYWALRPNTFGLNIGSREKIPIFISIIGMIFSVSQFNLSMGISRNSLPLLLLIISIYLFYSFLVIEQPKFYYNANIAKENDILTEKCSRYKKIVNQLGKSELEFVATDVENKLNME</sequence>
<dbReference type="RefSeq" id="WP_347301163.1">
    <property type="nucleotide sequence ID" value="NZ_CP142435.1"/>
</dbReference>
<proteinExistence type="predicted"/>
<organism evidence="2">
    <name type="scientific">Dolosigranulum savutiense</name>
    <dbReference type="NCBI Taxonomy" id="3110288"/>
    <lineage>
        <taxon>Bacteria</taxon>
        <taxon>Bacillati</taxon>
        <taxon>Bacillota</taxon>
        <taxon>Bacilli</taxon>
        <taxon>Lactobacillales</taxon>
        <taxon>Carnobacteriaceae</taxon>
        <taxon>Dolosigranulum</taxon>
    </lineage>
</organism>
<keyword evidence="1" id="KW-0472">Membrane</keyword>
<name>A0AB74TY59_9LACT</name>
<evidence type="ECO:0000256" key="1">
    <source>
        <dbReference type="SAM" id="Phobius"/>
    </source>
</evidence>
<protein>
    <submittedName>
        <fullName evidence="2">Uncharacterized protein</fullName>
    </submittedName>
</protein>
<accession>A0AB74TY59</accession>